<feature type="signal peptide" evidence="1">
    <location>
        <begin position="1"/>
        <end position="32"/>
    </location>
</feature>
<accession>A0A7W8ZK47</accession>
<organism evidence="2 3">
    <name type="scientific">Pedobacter cryoconitis</name>
    <dbReference type="NCBI Taxonomy" id="188932"/>
    <lineage>
        <taxon>Bacteria</taxon>
        <taxon>Pseudomonadati</taxon>
        <taxon>Bacteroidota</taxon>
        <taxon>Sphingobacteriia</taxon>
        <taxon>Sphingobacteriales</taxon>
        <taxon>Sphingobacteriaceae</taxon>
        <taxon>Pedobacter</taxon>
    </lineage>
</organism>
<comment type="caution">
    <text evidence="2">The sequence shown here is derived from an EMBL/GenBank/DDBJ whole genome shotgun (WGS) entry which is preliminary data.</text>
</comment>
<name>A0A7W8ZK47_9SPHI</name>
<evidence type="ECO:0000313" key="2">
    <source>
        <dbReference type="EMBL" id="MBB5635342.1"/>
    </source>
</evidence>
<dbReference type="AlphaFoldDB" id="A0A7W8ZK47"/>
<evidence type="ECO:0000256" key="1">
    <source>
        <dbReference type="SAM" id="SignalP"/>
    </source>
</evidence>
<evidence type="ECO:0000313" key="3">
    <source>
        <dbReference type="Proteomes" id="UP000537204"/>
    </source>
</evidence>
<proteinExistence type="predicted"/>
<feature type="chain" id="PRO_5030663355" evidence="1">
    <location>
        <begin position="33"/>
        <end position="181"/>
    </location>
</feature>
<dbReference type="PROSITE" id="PS51257">
    <property type="entry name" value="PROKAR_LIPOPROTEIN"/>
    <property type="match status" value="1"/>
</dbReference>
<dbReference type="EMBL" id="JACHCE010000001">
    <property type="protein sequence ID" value="MBB5635342.1"/>
    <property type="molecule type" value="Genomic_DNA"/>
</dbReference>
<dbReference type="Proteomes" id="UP000537204">
    <property type="component" value="Unassembled WGS sequence"/>
</dbReference>
<keyword evidence="1" id="KW-0732">Signal</keyword>
<protein>
    <submittedName>
        <fullName evidence="2">Uncharacterized protein</fullName>
    </submittedName>
</protein>
<sequence length="181" mass="21073">MKRNQLRKKDVSMKKMLLTLLVVGSSIYSCFAQNWNNDDKAIYTQALDSLKIGNLYTRRYGIDSSLFYNVIFYTHKNQASPPLVKYINDGDWSFITNYKSFINGSEKIYKTKKLIPDGLINYKEGFNNLSPIIYSGDNMRAIVLFETHRNMTIENTGFLFLSKVNNQWRILRKIGTNQIIN</sequence>
<gene>
    <name evidence="2" type="ORF">HDE68_001227</name>
</gene>
<reference evidence="2 3" key="1">
    <citation type="submission" date="2020-08" db="EMBL/GenBank/DDBJ databases">
        <title>Genomic Encyclopedia of Type Strains, Phase IV (KMG-V): Genome sequencing to study the core and pangenomes of soil and plant-associated prokaryotes.</title>
        <authorList>
            <person name="Whitman W."/>
        </authorList>
    </citation>
    <scope>NUCLEOTIDE SEQUENCE [LARGE SCALE GENOMIC DNA]</scope>
    <source>
        <strain evidence="2 3">S3M1</strain>
    </source>
</reference>